<protein>
    <submittedName>
        <fullName evidence="1">Uncharacterized protein</fullName>
    </submittedName>
</protein>
<reference evidence="1" key="1">
    <citation type="submission" date="2014-09" db="EMBL/GenBank/DDBJ databases">
        <authorList>
            <person name="Magalhaes I.L.F."/>
            <person name="Oliveira U."/>
            <person name="Santos F.R."/>
            <person name="Vidigal T.H.D.A."/>
            <person name="Brescovit A.D."/>
            <person name="Santos A.J."/>
        </authorList>
    </citation>
    <scope>NUCLEOTIDE SEQUENCE</scope>
    <source>
        <tissue evidence="1">Shoot tissue taken approximately 20 cm above the soil surface</tissue>
    </source>
</reference>
<sequence length="41" mass="4439">MKAINPSHLAATQPSQGAINKLLPRTDTLFLPLLRPLSPCN</sequence>
<name>A0A0A8XZM2_ARUDO</name>
<reference evidence="1" key="2">
    <citation type="journal article" date="2015" name="Data Brief">
        <title>Shoot transcriptome of the giant reed, Arundo donax.</title>
        <authorList>
            <person name="Barrero R.A."/>
            <person name="Guerrero F.D."/>
            <person name="Moolhuijzen P."/>
            <person name="Goolsby J.A."/>
            <person name="Tidwell J."/>
            <person name="Bellgard S.E."/>
            <person name="Bellgard M.I."/>
        </authorList>
    </citation>
    <scope>NUCLEOTIDE SEQUENCE</scope>
    <source>
        <tissue evidence="1">Shoot tissue taken approximately 20 cm above the soil surface</tissue>
    </source>
</reference>
<accession>A0A0A8XZM2</accession>
<proteinExistence type="predicted"/>
<dbReference type="AlphaFoldDB" id="A0A0A8XZM2"/>
<evidence type="ECO:0000313" key="1">
    <source>
        <dbReference type="EMBL" id="JAD17122.1"/>
    </source>
</evidence>
<organism evidence="1">
    <name type="scientific">Arundo donax</name>
    <name type="common">Giant reed</name>
    <name type="synonym">Donax arundinaceus</name>
    <dbReference type="NCBI Taxonomy" id="35708"/>
    <lineage>
        <taxon>Eukaryota</taxon>
        <taxon>Viridiplantae</taxon>
        <taxon>Streptophyta</taxon>
        <taxon>Embryophyta</taxon>
        <taxon>Tracheophyta</taxon>
        <taxon>Spermatophyta</taxon>
        <taxon>Magnoliopsida</taxon>
        <taxon>Liliopsida</taxon>
        <taxon>Poales</taxon>
        <taxon>Poaceae</taxon>
        <taxon>PACMAD clade</taxon>
        <taxon>Arundinoideae</taxon>
        <taxon>Arundineae</taxon>
        <taxon>Arundo</taxon>
    </lineage>
</organism>
<dbReference type="EMBL" id="GBRH01280773">
    <property type="protein sequence ID" value="JAD17122.1"/>
    <property type="molecule type" value="Transcribed_RNA"/>
</dbReference>